<organism evidence="1 2">
    <name type="scientific">Trametes sanguinea</name>
    <dbReference type="NCBI Taxonomy" id="158606"/>
    <lineage>
        <taxon>Eukaryota</taxon>
        <taxon>Fungi</taxon>
        <taxon>Dikarya</taxon>
        <taxon>Basidiomycota</taxon>
        <taxon>Agaricomycotina</taxon>
        <taxon>Agaricomycetes</taxon>
        <taxon>Polyporales</taxon>
        <taxon>Polyporaceae</taxon>
        <taxon>Trametes</taxon>
    </lineage>
</organism>
<name>A0ACC1QB64_9APHY</name>
<reference evidence="1" key="1">
    <citation type="submission" date="2022-08" db="EMBL/GenBank/DDBJ databases">
        <title>Genome Sequence of Pycnoporus sanguineus.</title>
        <authorList>
            <person name="Buettner E."/>
        </authorList>
    </citation>
    <scope>NUCLEOTIDE SEQUENCE</scope>
    <source>
        <strain evidence="1">CG-C14</strain>
    </source>
</reference>
<evidence type="ECO:0000313" key="1">
    <source>
        <dbReference type="EMBL" id="KAJ3018257.1"/>
    </source>
</evidence>
<accession>A0ACC1QB64</accession>
<gene>
    <name evidence="1" type="ORF">NUW54_g385</name>
</gene>
<comment type="caution">
    <text evidence="1">The sequence shown here is derived from an EMBL/GenBank/DDBJ whole genome shotgun (WGS) entry which is preliminary data.</text>
</comment>
<proteinExistence type="predicted"/>
<protein>
    <submittedName>
        <fullName evidence="1">Uncharacterized protein</fullName>
    </submittedName>
</protein>
<keyword evidence="2" id="KW-1185">Reference proteome</keyword>
<evidence type="ECO:0000313" key="2">
    <source>
        <dbReference type="Proteomes" id="UP001144978"/>
    </source>
</evidence>
<dbReference type="EMBL" id="JANSHE010000048">
    <property type="protein sequence ID" value="KAJ3018257.1"/>
    <property type="molecule type" value="Genomic_DNA"/>
</dbReference>
<dbReference type="Proteomes" id="UP001144978">
    <property type="component" value="Unassembled WGS sequence"/>
</dbReference>
<sequence>MRSGIRNPVVFSPRPGTYVVLRLNPVEMVSQFDDPVALAEAQAMRVKSHLVVLEMELALPFPNRPWYRFDVHSIAPCLRAEEPQKGLTSDMCIPIFPNSQHPNGRAPMHPEPEGLFPYDKCYHWFQPVETTVRIRTRPEKFDETNAVSVSATTLTRMDFSCWREDGAKMCAILDALEAMAGTSPTKTDCLSSTHPSHCSGTPANEDTAGDSHPDRVPTSVAVEQPDGDSESIESGSCCTRSMDYDKYSDYSGDNLGTIDPFSAPDEDVELVPLVDIWVSELAGHLKQEDIPHPSELVAEVQELTGIVQRARVRAYAALTAPPAATPGTSQMTKAKRFRPIKSGTKVWSAAKRVATRFRSRLHTPSLPLWP</sequence>